<reference evidence="1" key="1">
    <citation type="submission" date="2020-09" db="EMBL/GenBank/DDBJ databases">
        <title>A novel bacterium of genus Hazenella, isolated from South China Sea.</title>
        <authorList>
            <person name="Huang H."/>
            <person name="Mo K."/>
            <person name="Hu Y."/>
        </authorList>
    </citation>
    <scope>NUCLEOTIDE SEQUENCE</scope>
    <source>
        <strain evidence="1">IB182357</strain>
    </source>
</reference>
<sequence length="177" mass="19831">MLTKTLLAGTVAMAGLLGGTGDVDTKKSDAKNTVSKAVVAQHPQIWGPYTGTNIDPFNPWTQTRQLIPIYKPWTDLTLKISPSFNSGDYASNTYANVALYHTDFTGNDNFIAQKSFRVNSSKTDYYWEIPYSNRFPHEEGSFYVKVTSNTFGHPVNIDVKGCTDDYYDDECMDLLEN</sequence>
<gene>
    <name evidence="1" type="ORF">IC620_10400</name>
</gene>
<dbReference type="AlphaFoldDB" id="A0A926RUM7"/>
<proteinExistence type="predicted"/>
<evidence type="ECO:0000313" key="2">
    <source>
        <dbReference type="Proteomes" id="UP000661691"/>
    </source>
</evidence>
<organism evidence="1 2">
    <name type="scientific">Polycladospora coralii</name>
    <dbReference type="NCBI Taxonomy" id="2771432"/>
    <lineage>
        <taxon>Bacteria</taxon>
        <taxon>Bacillati</taxon>
        <taxon>Bacillota</taxon>
        <taxon>Bacilli</taxon>
        <taxon>Bacillales</taxon>
        <taxon>Thermoactinomycetaceae</taxon>
        <taxon>Polycladospora</taxon>
    </lineage>
</organism>
<dbReference type="Proteomes" id="UP000661691">
    <property type="component" value="Unassembled WGS sequence"/>
</dbReference>
<protein>
    <submittedName>
        <fullName evidence="1">Uncharacterized protein</fullName>
    </submittedName>
</protein>
<dbReference type="RefSeq" id="WP_191142138.1">
    <property type="nucleotide sequence ID" value="NZ_JACXAH010000013.1"/>
</dbReference>
<comment type="caution">
    <text evidence="1">The sequence shown here is derived from an EMBL/GenBank/DDBJ whole genome shotgun (WGS) entry which is preliminary data.</text>
</comment>
<keyword evidence="2" id="KW-1185">Reference proteome</keyword>
<name>A0A926RUM7_9BACL</name>
<dbReference type="EMBL" id="JACXAH010000013">
    <property type="protein sequence ID" value="MBD1372767.1"/>
    <property type="molecule type" value="Genomic_DNA"/>
</dbReference>
<evidence type="ECO:0000313" key="1">
    <source>
        <dbReference type="EMBL" id="MBD1372767.1"/>
    </source>
</evidence>
<accession>A0A926RUM7</accession>